<proteinExistence type="predicted"/>
<dbReference type="AlphaFoldDB" id="A0A8S9G1J4"/>
<protein>
    <recommendedName>
        <fullName evidence="1">F-box protein At3g26010-like beta-propeller domain-containing protein</fullName>
    </recommendedName>
</protein>
<feature type="domain" description="F-box protein At3g26010-like beta-propeller" evidence="1">
    <location>
        <begin position="16"/>
        <end position="129"/>
    </location>
</feature>
<organism evidence="2 3">
    <name type="scientific">Brassica cretica</name>
    <name type="common">Mustard</name>
    <dbReference type="NCBI Taxonomy" id="69181"/>
    <lineage>
        <taxon>Eukaryota</taxon>
        <taxon>Viridiplantae</taxon>
        <taxon>Streptophyta</taxon>
        <taxon>Embryophyta</taxon>
        <taxon>Tracheophyta</taxon>
        <taxon>Spermatophyta</taxon>
        <taxon>Magnoliopsida</taxon>
        <taxon>eudicotyledons</taxon>
        <taxon>Gunneridae</taxon>
        <taxon>Pentapetalae</taxon>
        <taxon>rosids</taxon>
        <taxon>malvids</taxon>
        <taxon>Brassicales</taxon>
        <taxon>Brassicaceae</taxon>
        <taxon>Brassiceae</taxon>
        <taxon>Brassica</taxon>
    </lineage>
</organism>
<dbReference type="Proteomes" id="UP000712281">
    <property type="component" value="Unassembled WGS sequence"/>
</dbReference>
<gene>
    <name evidence="2" type="ORF">F2Q68_00022203</name>
</gene>
<dbReference type="Pfam" id="PF24750">
    <property type="entry name" value="b-prop_At3g26010-like"/>
    <property type="match status" value="1"/>
</dbReference>
<sequence>MCLCIPPRKGSGTMSKIGNMSKINLNGTMYFGCLGVPGILAAHDFYSESDQFRVVQLPDYPDYNEDYKRTLTTSGGFVVYVRTLAKHDETVLKIWKLNNDDCSWQLLWEVGFPIIGNYAPMAMHPFDMDCFIDESVCKKSVDEIWDPRSLSDLDEEDLNFRVCIWFCPFVIPRWMAPVPRPPQTEMIDTNSLLSYATATHEARMEDIRNDEYFWMEVEQGRI</sequence>
<evidence type="ECO:0000313" key="2">
    <source>
        <dbReference type="EMBL" id="KAF2539149.1"/>
    </source>
</evidence>
<dbReference type="InterPro" id="IPR056592">
    <property type="entry name" value="Beta-prop_At3g26010-like"/>
</dbReference>
<evidence type="ECO:0000313" key="3">
    <source>
        <dbReference type="Proteomes" id="UP000712281"/>
    </source>
</evidence>
<name>A0A8S9G1J4_BRACR</name>
<reference evidence="2" key="1">
    <citation type="submission" date="2019-12" db="EMBL/GenBank/DDBJ databases">
        <title>Genome sequencing and annotation of Brassica cretica.</title>
        <authorList>
            <person name="Studholme D.J."/>
            <person name="Sarris P.F."/>
        </authorList>
    </citation>
    <scope>NUCLEOTIDE SEQUENCE</scope>
    <source>
        <strain evidence="2">PFS-001/15</strain>
        <tissue evidence="2">Leaf</tissue>
    </source>
</reference>
<accession>A0A8S9G1J4</accession>
<comment type="caution">
    <text evidence="2">The sequence shown here is derived from an EMBL/GenBank/DDBJ whole genome shotgun (WGS) entry which is preliminary data.</text>
</comment>
<dbReference type="EMBL" id="QGKW02002228">
    <property type="protein sequence ID" value="KAF2539149.1"/>
    <property type="molecule type" value="Genomic_DNA"/>
</dbReference>
<evidence type="ECO:0000259" key="1">
    <source>
        <dbReference type="Pfam" id="PF24750"/>
    </source>
</evidence>